<name>A0ACC1SK78_9APHY</name>
<proteinExistence type="predicted"/>
<organism evidence="1 2">
    <name type="scientific">Phlebia brevispora</name>
    <dbReference type="NCBI Taxonomy" id="194682"/>
    <lineage>
        <taxon>Eukaryota</taxon>
        <taxon>Fungi</taxon>
        <taxon>Dikarya</taxon>
        <taxon>Basidiomycota</taxon>
        <taxon>Agaricomycotina</taxon>
        <taxon>Agaricomycetes</taxon>
        <taxon>Polyporales</taxon>
        <taxon>Meruliaceae</taxon>
        <taxon>Phlebia</taxon>
    </lineage>
</organism>
<evidence type="ECO:0000313" key="2">
    <source>
        <dbReference type="Proteomes" id="UP001148662"/>
    </source>
</evidence>
<dbReference type="Proteomes" id="UP001148662">
    <property type="component" value="Unassembled WGS sequence"/>
</dbReference>
<keyword evidence="2" id="KW-1185">Reference proteome</keyword>
<reference evidence="1" key="1">
    <citation type="submission" date="2022-07" db="EMBL/GenBank/DDBJ databases">
        <title>Genome Sequence of Phlebia brevispora.</title>
        <authorList>
            <person name="Buettner E."/>
        </authorList>
    </citation>
    <scope>NUCLEOTIDE SEQUENCE</scope>
    <source>
        <strain evidence="1">MPL23</strain>
    </source>
</reference>
<accession>A0ACC1SK78</accession>
<protein>
    <submittedName>
        <fullName evidence="1">Uncharacterized protein</fullName>
    </submittedName>
</protein>
<dbReference type="EMBL" id="JANHOG010001199">
    <property type="protein sequence ID" value="KAJ3541532.1"/>
    <property type="molecule type" value="Genomic_DNA"/>
</dbReference>
<sequence>MPILEALSSQLQLIQRLSACACPLVPAHLQAEAQNILSAVTRAAASNYFPASASPALVGRTQWHRTTLPAITGYQSRATHLIHVQNTQRSTDASVYTPPMLPVEQSVPPSGAVPVGYNPMSHSALSSAYSPPSVPTYYLVGSRLANERINALLRESPPYTAPSAYNTPVVPIQRSAASLPVNPTAVILRHVSESTSIDPIHAPPTLPDKCTEKFRAVNGRTTITQNIPPPRPIRPIPDPPHCMSAVEFLQDICGVPK</sequence>
<evidence type="ECO:0000313" key="1">
    <source>
        <dbReference type="EMBL" id="KAJ3541532.1"/>
    </source>
</evidence>
<gene>
    <name evidence="1" type="ORF">NM688_g6069</name>
</gene>
<comment type="caution">
    <text evidence="1">The sequence shown here is derived from an EMBL/GenBank/DDBJ whole genome shotgun (WGS) entry which is preliminary data.</text>
</comment>